<dbReference type="RefSeq" id="WP_114677811.1">
    <property type="nucleotide sequence ID" value="NZ_CP031188.1"/>
</dbReference>
<dbReference type="EMBL" id="CP031188">
    <property type="protein sequence ID" value="AXG74053.1"/>
    <property type="molecule type" value="Genomic_DNA"/>
</dbReference>
<name>A0A345HBU3_9FLAO</name>
<keyword evidence="2" id="KW-1185">Reference proteome</keyword>
<evidence type="ECO:0000313" key="1">
    <source>
        <dbReference type="EMBL" id="AXG74053.1"/>
    </source>
</evidence>
<protein>
    <submittedName>
        <fullName evidence="1">Uncharacterized protein</fullName>
    </submittedName>
</protein>
<evidence type="ECO:0000313" key="2">
    <source>
        <dbReference type="Proteomes" id="UP000253951"/>
    </source>
</evidence>
<gene>
    <name evidence="1" type="ORF">DVK85_07255</name>
</gene>
<proteinExistence type="predicted"/>
<reference evidence="1 2" key="1">
    <citation type="submission" date="2018-07" db="EMBL/GenBank/DDBJ databases">
        <title>Complete genome sequence of Flavobacterium arcticum type strain SM1502T.</title>
        <authorList>
            <person name="Li Y."/>
            <person name="Li D.-D."/>
        </authorList>
    </citation>
    <scope>NUCLEOTIDE SEQUENCE [LARGE SCALE GENOMIC DNA]</scope>
    <source>
        <strain evidence="1 2">SM1502</strain>
    </source>
</reference>
<dbReference type="Proteomes" id="UP000253951">
    <property type="component" value="Chromosome"/>
</dbReference>
<organism evidence="1 2">
    <name type="scientific">Flavobacterium arcticum</name>
    <dbReference type="NCBI Taxonomy" id="1784713"/>
    <lineage>
        <taxon>Bacteria</taxon>
        <taxon>Pseudomonadati</taxon>
        <taxon>Bacteroidota</taxon>
        <taxon>Flavobacteriia</taxon>
        <taxon>Flavobacteriales</taxon>
        <taxon>Flavobacteriaceae</taxon>
        <taxon>Flavobacterium</taxon>
    </lineage>
</organism>
<dbReference type="OrthoDB" id="1424130at2"/>
<sequence length="546" mass="61028">MKKSESIFIAGLENKGFNSNFFNEIAAELEIGVAATDDKLTEFKVEQKIANLDASSEFSFGGFVNSNSKVRSLKTYYMAALLSNRYKPLMGSNGEVLALRRYGIGFALTLDVKDVETKINANYGIVAAAGALDLSRVSYKISVYGVLTPELTQYLPEQEGDFTNDIFLKIQDFFGKAKEHIGNMPQAALYPIEIIKNTQIVPDKSNTKSIYYAARAIASHKSLSESIKLYQEKKLNINDNVIQFMYSYFGIKDAYVTPSVTQRQDATKWISGNYNKVENTATDTAWVEIDSAYTYSLNEDSKYKPHPVPANWAEAPKVLEDENFEISANYSSEIKIGAMLNASSEFNTYTLGRRIVHYMDTNDNADTGSKVIETRYGVGIRVIMKISNTEFGTDVSFASIGAIAELSLGNVEYEISGIGISDSDLIKLLPVPQNINQSTFSEINKTIETLKTKISGMDPADFEPQALRIRVEEPENVDPTLYAQSTAFAYNNIKEKERLDETLSKAKSLGLLEEPIKEVYKDLGIEGNDRPRRSDRLEAIEWLEFE</sequence>
<dbReference type="AlphaFoldDB" id="A0A345HBU3"/>
<dbReference type="KEGG" id="fat:DVK85_07255"/>
<accession>A0A345HBU3</accession>